<keyword evidence="3" id="KW-1185">Reference proteome</keyword>
<dbReference type="SMART" id="SM00530">
    <property type="entry name" value="HTH_XRE"/>
    <property type="match status" value="1"/>
</dbReference>
<name>A0A1G6P8Q2_9GAMM</name>
<feature type="domain" description="HTH cro/C1-type" evidence="1">
    <location>
        <begin position="11"/>
        <end position="42"/>
    </location>
</feature>
<dbReference type="InterPro" id="IPR001387">
    <property type="entry name" value="Cro/C1-type_HTH"/>
</dbReference>
<accession>A0A1G6P8Q2</accession>
<evidence type="ECO:0000313" key="3">
    <source>
        <dbReference type="Proteomes" id="UP000242317"/>
    </source>
</evidence>
<organism evidence="2 3">
    <name type="scientific">Acinetobacter marinus</name>
    <dbReference type="NCBI Taxonomy" id="281375"/>
    <lineage>
        <taxon>Bacteria</taxon>
        <taxon>Pseudomonadati</taxon>
        <taxon>Pseudomonadota</taxon>
        <taxon>Gammaproteobacteria</taxon>
        <taxon>Moraxellales</taxon>
        <taxon>Moraxellaceae</taxon>
        <taxon>Acinetobacter</taxon>
    </lineage>
</organism>
<dbReference type="RefSeq" id="WP_092621691.1">
    <property type="nucleotide sequence ID" value="NZ_FMYK01000013.1"/>
</dbReference>
<dbReference type="InterPro" id="IPR010982">
    <property type="entry name" value="Lambda_DNA-bd_dom_sf"/>
</dbReference>
<reference evidence="3" key="1">
    <citation type="submission" date="2016-09" db="EMBL/GenBank/DDBJ databases">
        <authorList>
            <person name="Varghese N."/>
            <person name="Submissions S."/>
        </authorList>
    </citation>
    <scope>NUCLEOTIDE SEQUENCE [LARGE SCALE GENOMIC DNA]</scope>
    <source>
        <strain evidence="3">ANC 3699</strain>
    </source>
</reference>
<dbReference type="GO" id="GO:0003677">
    <property type="term" value="F:DNA binding"/>
    <property type="evidence" value="ECO:0007669"/>
    <property type="project" value="InterPro"/>
</dbReference>
<proteinExistence type="predicted"/>
<dbReference type="SUPFAM" id="SSF47413">
    <property type="entry name" value="lambda repressor-like DNA-binding domains"/>
    <property type="match status" value="1"/>
</dbReference>
<dbReference type="OrthoDB" id="2986852at2"/>
<protein>
    <submittedName>
        <fullName evidence="2">Helix-turn-helix</fullName>
    </submittedName>
</protein>
<dbReference type="AlphaFoldDB" id="A0A1G6P8Q2"/>
<gene>
    <name evidence="2" type="ORF">SAMN05421749_11321</name>
</gene>
<sequence>MTNRIEIGKKIASARVEMGLNQSELAQRARTHRTTISEIENGHFTGSHGIFERVVDVVGLQFNVEPKKHNFPKWEDIEALFNDE</sequence>
<dbReference type="CDD" id="cd00093">
    <property type="entry name" value="HTH_XRE"/>
    <property type="match status" value="1"/>
</dbReference>
<evidence type="ECO:0000259" key="1">
    <source>
        <dbReference type="PROSITE" id="PS50943"/>
    </source>
</evidence>
<evidence type="ECO:0000313" key="2">
    <source>
        <dbReference type="EMBL" id="SDC76459.1"/>
    </source>
</evidence>
<dbReference type="Gene3D" id="1.10.260.40">
    <property type="entry name" value="lambda repressor-like DNA-binding domains"/>
    <property type="match status" value="1"/>
</dbReference>
<dbReference type="PROSITE" id="PS50943">
    <property type="entry name" value="HTH_CROC1"/>
    <property type="match status" value="1"/>
</dbReference>
<dbReference type="Proteomes" id="UP000242317">
    <property type="component" value="Unassembled WGS sequence"/>
</dbReference>
<dbReference type="Pfam" id="PF01381">
    <property type="entry name" value="HTH_3"/>
    <property type="match status" value="1"/>
</dbReference>
<dbReference type="EMBL" id="FMYK01000013">
    <property type="protein sequence ID" value="SDC76459.1"/>
    <property type="molecule type" value="Genomic_DNA"/>
</dbReference>